<protein>
    <submittedName>
        <fullName evidence="2">Uncharacterized protein</fullName>
    </submittedName>
</protein>
<evidence type="ECO:0000256" key="1">
    <source>
        <dbReference type="SAM" id="MobiDB-lite"/>
    </source>
</evidence>
<organism evidence="2 3">
    <name type="scientific">Ophiocordyceps australis</name>
    <dbReference type="NCBI Taxonomy" id="1399860"/>
    <lineage>
        <taxon>Eukaryota</taxon>
        <taxon>Fungi</taxon>
        <taxon>Dikarya</taxon>
        <taxon>Ascomycota</taxon>
        <taxon>Pezizomycotina</taxon>
        <taxon>Sordariomycetes</taxon>
        <taxon>Hypocreomycetidae</taxon>
        <taxon>Hypocreales</taxon>
        <taxon>Ophiocordycipitaceae</taxon>
        <taxon>Ophiocordyceps</taxon>
    </lineage>
</organism>
<sequence>MLDENLPTYRQLPCADNGLRTLLSLTHNGSEATSEYLLERPLASTAPNQYVLSLLDAPHPSVVYAQVLVSPEWTQPSLSAAELRATPFGQSDQLPLTPDVFTVSLYNPQQSVTVHKRQHRAWGKPDAWEFEVPQCSFRRPTASQVDRELDDAAVAAADLEPKVLFRWRRDGRLSKDMTCYMCGRTVGGRKSKEPDITVAMLRCGGSRASGQTSWRMTIYEPNMARVHVQDGKGLEIIFLLSAEAIRDLYLVPRPNVFNVGGNANNKTSSNGNKTSNKWPPPLVASGALGHGATGASGPHDETHRLRQLEQSREEQRVLQREARIREEQTRIRSMLEREAADRAAAVERETQRLQREYGVVSTRPELPPRTTPR</sequence>
<dbReference type="EMBL" id="NJEU01001708">
    <property type="protein sequence ID" value="PHH61760.1"/>
    <property type="molecule type" value="Genomic_DNA"/>
</dbReference>
<proteinExistence type="predicted"/>
<feature type="compositionally biased region" description="Basic and acidic residues" evidence="1">
    <location>
        <begin position="298"/>
        <end position="314"/>
    </location>
</feature>
<reference evidence="2 3" key="1">
    <citation type="submission" date="2017-06" db="EMBL/GenBank/DDBJ databases">
        <title>Ant-infecting Ophiocordyceps genomes reveal a high diversity of potential behavioral manipulation genes and a possible major role for enterotoxins.</title>
        <authorList>
            <person name="De Bekker C."/>
            <person name="Evans H.C."/>
            <person name="Brachmann A."/>
            <person name="Hughes D.P."/>
        </authorList>
    </citation>
    <scope>NUCLEOTIDE SEQUENCE [LARGE SCALE GENOMIC DNA]</scope>
    <source>
        <strain evidence="2 3">1348a</strain>
    </source>
</reference>
<dbReference type="OrthoDB" id="3357341at2759"/>
<feature type="region of interest" description="Disordered" evidence="1">
    <location>
        <begin position="261"/>
        <end position="314"/>
    </location>
</feature>
<accession>A0A2C5Y2X0</accession>
<gene>
    <name evidence="2" type="ORF">CDD82_2104</name>
</gene>
<feature type="compositionally biased region" description="Low complexity" evidence="1">
    <location>
        <begin position="261"/>
        <end position="277"/>
    </location>
</feature>
<dbReference type="AlphaFoldDB" id="A0A2C5Y2X0"/>
<comment type="caution">
    <text evidence="2">The sequence shown here is derived from an EMBL/GenBank/DDBJ whole genome shotgun (WGS) entry which is preliminary data.</text>
</comment>
<evidence type="ECO:0000313" key="3">
    <source>
        <dbReference type="Proteomes" id="UP000224854"/>
    </source>
</evidence>
<evidence type="ECO:0000313" key="2">
    <source>
        <dbReference type="EMBL" id="PHH61760.1"/>
    </source>
</evidence>
<feature type="region of interest" description="Disordered" evidence="1">
    <location>
        <begin position="354"/>
        <end position="373"/>
    </location>
</feature>
<dbReference type="Proteomes" id="UP000224854">
    <property type="component" value="Unassembled WGS sequence"/>
</dbReference>
<keyword evidence="3" id="KW-1185">Reference proteome</keyword>
<name>A0A2C5Y2X0_9HYPO</name>